<dbReference type="PANTHER" id="PTHR36419:SF1">
    <property type="entry name" value="RHO1 GEF LOCALIZING PROTEIN 1"/>
    <property type="match status" value="1"/>
</dbReference>
<sequence length="460" mass="52770">MSPKIKRSRGLVSVAPHSKYSRKVFFEYSPGETSFQLGYLGSDKSTVEGILRLRYTEDKPIFAKKITISFTGKEFVQFAGTLEEGQDIGEDDESEYNEEEVSTTTISTHTAKRKFFNNDITIWRSQSKGHYEGIKYLDLPFKFNLPDNLPPSVTIDGGCGRIYYVLKAVISRRPIDPNSRKIAKMIKYVIPVVRYTITPHPKPIYWFKKGEGPAKHHVLDHDVSVTRSTFNPGESVVVPIKLTFREPQIYLKKIFVGLKEYHELRTEKYVTLTKGYVTEETIKASTIPISHGPDNEYFVEVKFNVPSERGIIYDVDTAYLSVSHKLKVKVQLGKAPDLHLSNFVKIEKIVSKEEVFPSPPLTINIPQEVITVHEPIVVKSKRESYRRLSPFFPLFNKVQNGDISTKKFPFQQLQVHITDSKNPSMIYNSRSLLIPSSQIKQSQQNKQSKQNRIQHFDQSF</sequence>
<dbReference type="Pfam" id="PF00339">
    <property type="entry name" value="Arrestin_N"/>
    <property type="match status" value="1"/>
</dbReference>
<protein>
    <submittedName>
        <fullName evidence="3">Arrestin domain-containing protein C584.15c</fullName>
    </submittedName>
</protein>
<name>A0A1D1YU92_9ARAE</name>
<dbReference type="InterPro" id="IPR014752">
    <property type="entry name" value="Arrestin-like_C"/>
</dbReference>
<dbReference type="Gene3D" id="2.60.40.640">
    <property type="match status" value="1"/>
</dbReference>
<dbReference type="EMBL" id="GDJX01009741">
    <property type="protein sequence ID" value="JAT58195.1"/>
    <property type="molecule type" value="Transcribed_RNA"/>
</dbReference>
<evidence type="ECO:0000256" key="1">
    <source>
        <dbReference type="SAM" id="MobiDB-lite"/>
    </source>
</evidence>
<dbReference type="InterPro" id="IPR011021">
    <property type="entry name" value="Arrestin-like_N"/>
</dbReference>
<evidence type="ECO:0000259" key="2">
    <source>
        <dbReference type="Pfam" id="PF00339"/>
    </source>
</evidence>
<evidence type="ECO:0000313" key="3">
    <source>
        <dbReference type="EMBL" id="JAT58195.1"/>
    </source>
</evidence>
<organism evidence="3">
    <name type="scientific">Anthurium amnicola</name>
    <dbReference type="NCBI Taxonomy" id="1678845"/>
    <lineage>
        <taxon>Eukaryota</taxon>
        <taxon>Viridiplantae</taxon>
        <taxon>Streptophyta</taxon>
        <taxon>Embryophyta</taxon>
        <taxon>Tracheophyta</taxon>
        <taxon>Spermatophyta</taxon>
        <taxon>Magnoliopsida</taxon>
        <taxon>Liliopsida</taxon>
        <taxon>Araceae</taxon>
        <taxon>Pothoideae</taxon>
        <taxon>Potheae</taxon>
        <taxon>Anthurium</taxon>
    </lineage>
</organism>
<accession>A0A1D1YU92</accession>
<gene>
    <name evidence="3" type="primary">SPCC584.15c_0</name>
    <name evidence="3" type="ORF">g.28838</name>
</gene>
<feature type="region of interest" description="Disordered" evidence="1">
    <location>
        <begin position="439"/>
        <end position="460"/>
    </location>
</feature>
<feature type="compositionally biased region" description="Low complexity" evidence="1">
    <location>
        <begin position="439"/>
        <end position="453"/>
    </location>
</feature>
<proteinExistence type="predicted"/>
<reference evidence="3" key="1">
    <citation type="submission" date="2015-07" db="EMBL/GenBank/DDBJ databases">
        <title>Transcriptome Assembly of Anthurium amnicola.</title>
        <authorList>
            <person name="Suzuki J."/>
        </authorList>
    </citation>
    <scope>NUCLEOTIDE SEQUENCE</scope>
</reference>
<dbReference type="PANTHER" id="PTHR36419">
    <property type="entry name" value="ARRESTIN FAMILY PROTEIN 1"/>
    <property type="match status" value="1"/>
</dbReference>
<feature type="domain" description="Arrestin-like N-terminal" evidence="2">
    <location>
        <begin position="47"/>
        <end position="193"/>
    </location>
</feature>
<dbReference type="AlphaFoldDB" id="A0A1D1YU92"/>
<dbReference type="InterPro" id="IPR053060">
    <property type="entry name" value="Cytokinesis_Signaling_Reg"/>
</dbReference>